<name>A0ACD3A702_9AGAR</name>
<organism evidence="1 2">
    <name type="scientific">Pluteus cervinus</name>
    <dbReference type="NCBI Taxonomy" id="181527"/>
    <lineage>
        <taxon>Eukaryota</taxon>
        <taxon>Fungi</taxon>
        <taxon>Dikarya</taxon>
        <taxon>Basidiomycota</taxon>
        <taxon>Agaricomycotina</taxon>
        <taxon>Agaricomycetes</taxon>
        <taxon>Agaricomycetidae</taxon>
        <taxon>Agaricales</taxon>
        <taxon>Pluteineae</taxon>
        <taxon>Pluteaceae</taxon>
        <taxon>Pluteus</taxon>
    </lineage>
</organism>
<dbReference type="EMBL" id="ML208687">
    <property type="protein sequence ID" value="TFK61169.1"/>
    <property type="molecule type" value="Genomic_DNA"/>
</dbReference>
<evidence type="ECO:0000313" key="1">
    <source>
        <dbReference type="EMBL" id="TFK61169.1"/>
    </source>
</evidence>
<reference evidence="1 2" key="1">
    <citation type="journal article" date="2019" name="Nat. Ecol. Evol.">
        <title>Megaphylogeny resolves global patterns of mushroom evolution.</title>
        <authorList>
            <person name="Varga T."/>
            <person name="Krizsan K."/>
            <person name="Foldi C."/>
            <person name="Dima B."/>
            <person name="Sanchez-Garcia M."/>
            <person name="Sanchez-Ramirez S."/>
            <person name="Szollosi G.J."/>
            <person name="Szarkandi J.G."/>
            <person name="Papp V."/>
            <person name="Albert L."/>
            <person name="Andreopoulos W."/>
            <person name="Angelini C."/>
            <person name="Antonin V."/>
            <person name="Barry K.W."/>
            <person name="Bougher N.L."/>
            <person name="Buchanan P."/>
            <person name="Buyck B."/>
            <person name="Bense V."/>
            <person name="Catcheside P."/>
            <person name="Chovatia M."/>
            <person name="Cooper J."/>
            <person name="Damon W."/>
            <person name="Desjardin D."/>
            <person name="Finy P."/>
            <person name="Geml J."/>
            <person name="Haridas S."/>
            <person name="Hughes K."/>
            <person name="Justo A."/>
            <person name="Karasinski D."/>
            <person name="Kautmanova I."/>
            <person name="Kiss B."/>
            <person name="Kocsube S."/>
            <person name="Kotiranta H."/>
            <person name="LaButti K.M."/>
            <person name="Lechner B.E."/>
            <person name="Liimatainen K."/>
            <person name="Lipzen A."/>
            <person name="Lukacs Z."/>
            <person name="Mihaltcheva S."/>
            <person name="Morgado L.N."/>
            <person name="Niskanen T."/>
            <person name="Noordeloos M.E."/>
            <person name="Ohm R.A."/>
            <person name="Ortiz-Santana B."/>
            <person name="Ovrebo C."/>
            <person name="Racz N."/>
            <person name="Riley R."/>
            <person name="Savchenko A."/>
            <person name="Shiryaev A."/>
            <person name="Soop K."/>
            <person name="Spirin V."/>
            <person name="Szebenyi C."/>
            <person name="Tomsovsky M."/>
            <person name="Tulloss R.E."/>
            <person name="Uehling J."/>
            <person name="Grigoriev I.V."/>
            <person name="Vagvolgyi C."/>
            <person name="Papp T."/>
            <person name="Martin F.M."/>
            <person name="Miettinen O."/>
            <person name="Hibbett D.S."/>
            <person name="Nagy L.G."/>
        </authorList>
    </citation>
    <scope>NUCLEOTIDE SEQUENCE [LARGE SCALE GENOMIC DNA]</scope>
    <source>
        <strain evidence="1 2">NL-1719</strain>
    </source>
</reference>
<evidence type="ECO:0000313" key="2">
    <source>
        <dbReference type="Proteomes" id="UP000308600"/>
    </source>
</evidence>
<sequence>MDYVHPIFPSDDLSLNVSSIRELFLKILETYPDRTFAVRMDAEQDQLPLETVTWGQVLTDAKSIAEELGRVSRGHGSLTVGILCSSGYHLLVHVFAVWLNGWTVLLLSPRNSVSALDSLLSSVDASVLLVDQSTAEVGQDLSRRIPSLSIYNTATAGRGPANSQQTENYYTPKLDDILIYTHTSGSTGHPKPVPTIHRHFLQQIRLRTANQYAGHLVYAPVPLYHGMGFYAFTRWPICSGIVPVLVESKKPITAEVVLRHLRILPKTLLWTVPSILEDISLKPSEDINILATTHRICFGGAPMRADAARKLLAHDVPLVSAYASTELGIMTTLDFPSVDWKEDWEYVIFRDDHYVLHFQRQEGSNLHELIVSPDSEDSPSVLNCVDPVGFSARDLWSPHPSKPGLWKHMGRKDSVTVLSTGEKTDNVQIENLLREDERITAVVVFGTGKAFNGVILGIAQPTVTLDDLWPSIERVNAIIPHHSRLLRQMVILADLSRPIVRTDKGTIRPKATTDLYDEDISEAYRQMELGGNRPAQSQGTNGMSQEAMDAIVRETVQRVLSRRIMDSEDMFDQGLDSLGAVRIRAELLSGLPDIPPRSIPRNLVYEYSTISSLRSYFVNLQKGVQDCEYIQHLGDVSQFRSCLERFMEQVNENAPKISGAPKSSDGYVVALTGATGSLGSHLLDNLLERSNVKHVYCLHRGVQPGLDRQLDAFSRWGIPHSKLLDNSGRVTFLQVELSQPTLGLSLEQLTELSSCLTHIIHAAWNLNFNWRLDHFERTHLPGVRHLLNLARCSHALQRFVFLSSIGVVTGYNPSEAVAEGPVADEAGTPLSGYGRAKLVAEKMIAKSGVPATIIRAGQLSGSTRNGYWTPTEYMPTLLRTSRRLRCIPHDLLPVRWLPVDTAAQSVLDLTVHEESSKLSYYHVENPVPTSWQKVIDMLSSAMRQEFTRVPMAEWLSRMEESGVADHSALGLAAFYADLTNSKKQGKGLRLDVTQAAKISPHLEYGKISQDLIQQYAKWW</sequence>
<protein>
    <submittedName>
        <fullName evidence="1">Acetyl-CoA synthetase-like protein</fullName>
    </submittedName>
</protein>
<dbReference type="Proteomes" id="UP000308600">
    <property type="component" value="Unassembled WGS sequence"/>
</dbReference>
<proteinExistence type="predicted"/>
<keyword evidence="2" id="KW-1185">Reference proteome</keyword>
<accession>A0ACD3A702</accession>
<gene>
    <name evidence="1" type="ORF">BDN72DRAFT_965314</name>
</gene>